<reference evidence="3 4" key="1">
    <citation type="journal article" date="2019" name="Int. J. Syst. Evol. Microbiol.">
        <title>The Global Catalogue of Microorganisms (GCM) 10K type strain sequencing project: providing services to taxonomists for standard genome sequencing and annotation.</title>
        <authorList>
            <consortium name="The Broad Institute Genomics Platform"/>
            <consortium name="The Broad Institute Genome Sequencing Center for Infectious Disease"/>
            <person name="Wu L."/>
            <person name="Ma J."/>
        </authorList>
    </citation>
    <scope>NUCLEOTIDE SEQUENCE [LARGE SCALE GENOMIC DNA]</scope>
    <source>
        <strain evidence="3 4">JCM 9933</strain>
    </source>
</reference>
<dbReference type="PANTHER" id="PTHR36505">
    <property type="entry name" value="BLR1072 PROTEIN"/>
    <property type="match status" value="1"/>
</dbReference>
<dbReference type="EMBL" id="BAAAFZ010000001">
    <property type="protein sequence ID" value="GAA0566341.1"/>
    <property type="molecule type" value="Genomic_DNA"/>
</dbReference>
<sequence>MNTTAKSRAADATASPGWTAKRASLAASAMVAAVALWSAAAPGQQQQQQQQQQQGQQGAARQGGAAGQNNPNMLVLIVPDVESRLPPEQRARPASAEALYKGIRASRLMGQDVHGPNGNQIGEVQDVFVDADGQVTAIVVEGGGFLDIGDAAFRVKWSDVDLTPGRDGVRIPTTENKAERRGLFDGPETIVTGPREFRLSELIGDYARLRGGMGYGRVSDVALSREGKVLGVVVTRDIGWGGGLYGYPFYGYGYGFDPGNNYYALPFGTAEEAARAPRLDYRRFEPGVL</sequence>
<keyword evidence="4" id="KW-1185">Reference proteome</keyword>
<feature type="compositionally biased region" description="Low complexity" evidence="1">
    <location>
        <begin position="45"/>
        <end position="63"/>
    </location>
</feature>
<dbReference type="PANTHER" id="PTHR36505:SF1">
    <property type="entry name" value="BLR1072 PROTEIN"/>
    <property type="match status" value="1"/>
</dbReference>
<feature type="domain" description="PRC-barrel" evidence="2">
    <location>
        <begin position="103"/>
        <end position="163"/>
    </location>
</feature>
<comment type="caution">
    <text evidence="3">The sequence shown here is derived from an EMBL/GenBank/DDBJ whole genome shotgun (WGS) entry which is preliminary data.</text>
</comment>
<evidence type="ECO:0000313" key="3">
    <source>
        <dbReference type="EMBL" id="GAA0566341.1"/>
    </source>
</evidence>
<feature type="region of interest" description="Disordered" evidence="1">
    <location>
        <begin position="45"/>
        <end position="69"/>
    </location>
</feature>
<evidence type="ECO:0000256" key="1">
    <source>
        <dbReference type="SAM" id="MobiDB-lite"/>
    </source>
</evidence>
<name>A0ABN1EGV3_9PROT</name>
<dbReference type="InterPro" id="IPR011033">
    <property type="entry name" value="PRC_barrel-like_sf"/>
</dbReference>
<evidence type="ECO:0000259" key="2">
    <source>
        <dbReference type="Pfam" id="PF05239"/>
    </source>
</evidence>
<dbReference type="Gene3D" id="2.30.30.240">
    <property type="entry name" value="PRC-barrel domain"/>
    <property type="match status" value="1"/>
</dbReference>
<evidence type="ECO:0000313" key="4">
    <source>
        <dbReference type="Proteomes" id="UP001501588"/>
    </source>
</evidence>
<dbReference type="RefSeq" id="WP_343893103.1">
    <property type="nucleotide sequence ID" value="NZ_BAAAFZ010000001.1"/>
</dbReference>
<dbReference type="Proteomes" id="UP001501588">
    <property type="component" value="Unassembled WGS sequence"/>
</dbReference>
<protein>
    <recommendedName>
        <fullName evidence="2">PRC-barrel domain-containing protein</fullName>
    </recommendedName>
</protein>
<gene>
    <name evidence="3" type="ORF">GCM10009416_00360</name>
</gene>
<dbReference type="InterPro" id="IPR027275">
    <property type="entry name" value="PRC-brl_dom"/>
</dbReference>
<dbReference type="Pfam" id="PF05239">
    <property type="entry name" value="PRC"/>
    <property type="match status" value="1"/>
</dbReference>
<organism evidence="3 4">
    <name type="scientific">Craurococcus roseus</name>
    <dbReference type="NCBI Taxonomy" id="77585"/>
    <lineage>
        <taxon>Bacteria</taxon>
        <taxon>Pseudomonadati</taxon>
        <taxon>Pseudomonadota</taxon>
        <taxon>Alphaproteobacteria</taxon>
        <taxon>Acetobacterales</taxon>
        <taxon>Acetobacteraceae</taxon>
        <taxon>Craurococcus</taxon>
    </lineage>
</organism>
<accession>A0ABN1EGV3</accession>
<dbReference type="SUPFAM" id="SSF50346">
    <property type="entry name" value="PRC-barrel domain"/>
    <property type="match status" value="1"/>
</dbReference>
<proteinExistence type="predicted"/>